<feature type="transmembrane region" description="Helical" evidence="11">
    <location>
        <begin position="12"/>
        <end position="31"/>
    </location>
</feature>
<sequence>MALILTSYKFHFTWMGLAIYITMDISDFFLATSKTLNYLDSKLTVPFFIIFVGVWFYLRHWLNIEILWSVLTEFRTVGPFKLNFSTQQYKCWISQPIVFVLIFALQLVNAYWFFLILRILYRYVFYDVAKDDRSDSESEPEEKPDSKEVKKDN</sequence>
<dbReference type="Proteomes" id="UP001165120">
    <property type="component" value="Unassembled WGS sequence"/>
</dbReference>
<evidence type="ECO:0000256" key="6">
    <source>
        <dbReference type="ARBA" id="ARBA00022989"/>
    </source>
</evidence>
<keyword evidence="8" id="KW-0325">Glycoprotein</keyword>
<evidence type="ECO:0000256" key="3">
    <source>
        <dbReference type="ARBA" id="ARBA00022679"/>
    </source>
</evidence>
<evidence type="ECO:0000256" key="9">
    <source>
        <dbReference type="PROSITE-ProRule" id="PRU00205"/>
    </source>
</evidence>
<evidence type="ECO:0000256" key="7">
    <source>
        <dbReference type="ARBA" id="ARBA00023136"/>
    </source>
</evidence>
<evidence type="ECO:0000313" key="13">
    <source>
        <dbReference type="EMBL" id="GME77636.1"/>
    </source>
</evidence>
<feature type="transmembrane region" description="Helical" evidence="11">
    <location>
        <begin position="97"/>
        <end position="121"/>
    </location>
</feature>
<comment type="caution">
    <text evidence="13">The sequence shown here is derived from an EMBL/GenBank/DDBJ whole genome shotgun (WGS) entry which is preliminary data.</text>
</comment>
<evidence type="ECO:0000256" key="5">
    <source>
        <dbReference type="ARBA" id="ARBA00022824"/>
    </source>
</evidence>
<dbReference type="EMBL" id="BSXN01002792">
    <property type="protein sequence ID" value="GME77636.1"/>
    <property type="molecule type" value="Genomic_DNA"/>
</dbReference>
<evidence type="ECO:0000256" key="11">
    <source>
        <dbReference type="SAM" id="Phobius"/>
    </source>
</evidence>
<feature type="transmembrane region" description="Helical" evidence="11">
    <location>
        <begin position="43"/>
        <end position="62"/>
    </location>
</feature>
<dbReference type="AlphaFoldDB" id="A0A9W6WCN0"/>
<keyword evidence="7 9" id="KW-0472">Membrane</keyword>
<name>A0A9W6WCN0_CANBO</name>
<feature type="region of interest" description="Disordered" evidence="10">
    <location>
        <begin position="131"/>
        <end position="153"/>
    </location>
</feature>
<proteinExistence type="inferred from homology"/>
<evidence type="ECO:0000256" key="8">
    <source>
        <dbReference type="ARBA" id="ARBA00023180"/>
    </source>
</evidence>
<feature type="domain" description="TLC" evidence="12">
    <location>
        <begin position="1"/>
        <end position="125"/>
    </location>
</feature>
<dbReference type="GO" id="GO:0046513">
    <property type="term" value="P:ceramide biosynthetic process"/>
    <property type="evidence" value="ECO:0007669"/>
    <property type="project" value="InterPro"/>
</dbReference>
<evidence type="ECO:0000256" key="4">
    <source>
        <dbReference type="ARBA" id="ARBA00022692"/>
    </source>
</evidence>
<evidence type="ECO:0000256" key="2">
    <source>
        <dbReference type="ARBA" id="ARBA00009808"/>
    </source>
</evidence>
<comment type="subcellular location">
    <subcellularLocation>
        <location evidence="1">Endoplasmic reticulum membrane</location>
        <topology evidence="1">Multi-pass membrane protein</topology>
    </subcellularLocation>
</comment>
<evidence type="ECO:0000256" key="1">
    <source>
        <dbReference type="ARBA" id="ARBA00004477"/>
    </source>
</evidence>
<comment type="similarity">
    <text evidence="2">Belongs to the sphingosine N-acyltransferase family.</text>
</comment>
<keyword evidence="4 9" id="KW-0812">Transmembrane</keyword>
<dbReference type="Pfam" id="PF03798">
    <property type="entry name" value="TRAM_LAG1_CLN8"/>
    <property type="match status" value="1"/>
</dbReference>
<protein>
    <submittedName>
        <fullName evidence="13">Unnamed protein product</fullName>
    </submittedName>
</protein>
<accession>A0A9W6WCN0</accession>
<keyword evidence="5" id="KW-0256">Endoplasmic reticulum</keyword>
<dbReference type="GO" id="GO:0005789">
    <property type="term" value="C:endoplasmic reticulum membrane"/>
    <property type="evidence" value="ECO:0007669"/>
    <property type="project" value="UniProtKB-SubCell"/>
</dbReference>
<reference evidence="13" key="1">
    <citation type="submission" date="2023-04" db="EMBL/GenBank/DDBJ databases">
        <title>Candida boidinii NBRC 10035.</title>
        <authorList>
            <person name="Ichikawa N."/>
            <person name="Sato H."/>
            <person name="Tonouchi N."/>
        </authorList>
    </citation>
    <scope>NUCLEOTIDE SEQUENCE</scope>
    <source>
        <strain evidence="13">NBRC 10035</strain>
    </source>
</reference>
<dbReference type="InterPro" id="IPR006634">
    <property type="entry name" value="TLC-dom"/>
</dbReference>
<gene>
    <name evidence="13" type="ORF">Cboi02_000559500</name>
</gene>
<keyword evidence="3" id="KW-0808">Transferase</keyword>
<keyword evidence="6 11" id="KW-1133">Transmembrane helix</keyword>
<dbReference type="PANTHER" id="PTHR12560:SF11">
    <property type="entry name" value="CERAMIDE SYNTHASE LAC1-RELATED"/>
    <property type="match status" value="1"/>
</dbReference>
<organism evidence="13 14">
    <name type="scientific">Candida boidinii</name>
    <name type="common">Yeast</name>
    <dbReference type="NCBI Taxonomy" id="5477"/>
    <lineage>
        <taxon>Eukaryota</taxon>
        <taxon>Fungi</taxon>
        <taxon>Dikarya</taxon>
        <taxon>Ascomycota</taxon>
        <taxon>Saccharomycotina</taxon>
        <taxon>Pichiomycetes</taxon>
        <taxon>Pichiales</taxon>
        <taxon>Pichiaceae</taxon>
        <taxon>Ogataea</taxon>
        <taxon>Ogataea/Candida clade</taxon>
    </lineage>
</organism>
<evidence type="ECO:0000313" key="14">
    <source>
        <dbReference type="Proteomes" id="UP001165120"/>
    </source>
</evidence>
<dbReference type="GO" id="GO:0050291">
    <property type="term" value="F:sphingosine N-acyltransferase activity"/>
    <property type="evidence" value="ECO:0007669"/>
    <property type="project" value="InterPro"/>
</dbReference>
<keyword evidence="14" id="KW-1185">Reference proteome</keyword>
<evidence type="ECO:0000259" key="12">
    <source>
        <dbReference type="PROSITE" id="PS50922"/>
    </source>
</evidence>
<evidence type="ECO:0000256" key="10">
    <source>
        <dbReference type="SAM" id="MobiDB-lite"/>
    </source>
</evidence>
<dbReference type="PROSITE" id="PS50922">
    <property type="entry name" value="TLC"/>
    <property type="match status" value="1"/>
</dbReference>
<dbReference type="InterPro" id="IPR016439">
    <property type="entry name" value="Lag1/Lac1-like"/>
</dbReference>
<dbReference type="PANTHER" id="PTHR12560">
    <property type="entry name" value="LONGEVITY ASSURANCE FACTOR 1 LAG1"/>
    <property type="match status" value="1"/>
</dbReference>